<gene>
    <name evidence="2" type="ORF">G7Z17_g13566</name>
</gene>
<sequence>MSAELPRAWAASRSDSEDSVQSVTWNIRPDVIISDSDDTGSPSILASWHPGISTAAVGHILPAPRLAFAHLTAATASRRRGRKARTHVSSRPSPTPTNPPTNSPTQHDQRITSPLLTGTKRNTWLLGPSLPVSKSPGLTSQASSLESRVLREIKRILHLLLLPPPSVARDTIMTTSYRIASHHVAQTPTTSARIWSPF</sequence>
<evidence type="ECO:0000256" key="1">
    <source>
        <dbReference type="SAM" id="MobiDB-lite"/>
    </source>
</evidence>
<reference evidence="2" key="1">
    <citation type="submission" date="2020-03" db="EMBL/GenBank/DDBJ databases">
        <title>Draft Genome Sequence of Cylindrodendrum hubeiense.</title>
        <authorList>
            <person name="Buettner E."/>
            <person name="Kellner H."/>
        </authorList>
    </citation>
    <scope>NUCLEOTIDE SEQUENCE</scope>
    <source>
        <strain evidence="2">IHI 201604</strain>
    </source>
</reference>
<comment type="caution">
    <text evidence="2">The sequence shown here is derived from an EMBL/GenBank/DDBJ whole genome shotgun (WGS) entry which is preliminary data.</text>
</comment>
<protein>
    <submittedName>
        <fullName evidence="2">Uncharacterized protein</fullName>
    </submittedName>
</protein>
<feature type="compositionally biased region" description="Basic residues" evidence="1">
    <location>
        <begin position="77"/>
        <end position="88"/>
    </location>
</feature>
<proteinExistence type="predicted"/>
<evidence type="ECO:0000313" key="2">
    <source>
        <dbReference type="EMBL" id="KAF7533088.1"/>
    </source>
</evidence>
<feature type="compositionally biased region" description="Pro residues" evidence="1">
    <location>
        <begin position="93"/>
        <end position="102"/>
    </location>
</feature>
<accession>A0A9P5L9F7</accession>
<name>A0A9P5L9F7_9HYPO</name>
<organism evidence="2 3">
    <name type="scientific">Cylindrodendrum hubeiense</name>
    <dbReference type="NCBI Taxonomy" id="595255"/>
    <lineage>
        <taxon>Eukaryota</taxon>
        <taxon>Fungi</taxon>
        <taxon>Dikarya</taxon>
        <taxon>Ascomycota</taxon>
        <taxon>Pezizomycotina</taxon>
        <taxon>Sordariomycetes</taxon>
        <taxon>Hypocreomycetidae</taxon>
        <taxon>Hypocreales</taxon>
        <taxon>Nectriaceae</taxon>
        <taxon>Cylindrodendrum</taxon>
    </lineage>
</organism>
<dbReference type="EMBL" id="JAANBB010000853">
    <property type="protein sequence ID" value="KAF7533088.1"/>
    <property type="molecule type" value="Genomic_DNA"/>
</dbReference>
<dbReference type="Proteomes" id="UP000722485">
    <property type="component" value="Unassembled WGS sequence"/>
</dbReference>
<evidence type="ECO:0000313" key="3">
    <source>
        <dbReference type="Proteomes" id="UP000722485"/>
    </source>
</evidence>
<dbReference type="AlphaFoldDB" id="A0A9P5L9F7"/>
<feature type="region of interest" description="Disordered" evidence="1">
    <location>
        <begin position="74"/>
        <end position="112"/>
    </location>
</feature>
<keyword evidence="3" id="KW-1185">Reference proteome</keyword>